<reference evidence="3" key="2">
    <citation type="submission" date="2012-02" db="EMBL/GenBank/DDBJ databases">
        <title>Complete genome sequence of Blastococcus saxobsidens strain DD2.</title>
        <authorList>
            <person name="Genoscope."/>
        </authorList>
    </citation>
    <scope>NUCLEOTIDE SEQUENCE [LARGE SCALE GENOMIC DNA]</scope>
    <source>
        <strain evidence="3">DD2</strain>
    </source>
</reference>
<keyword evidence="1" id="KW-0472">Membrane</keyword>
<dbReference type="EMBL" id="FO117623">
    <property type="protein sequence ID" value="CCG02634.1"/>
    <property type="molecule type" value="Genomic_DNA"/>
</dbReference>
<evidence type="ECO:0000256" key="1">
    <source>
        <dbReference type="SAM" id="Phobius"/>
    </source>
</evidence>
<dbReference type="KEGG" id="bsd:BLASA_1714"/>
<dbReference type="RefSeq" id="WP_014375524.1">
    <property type="nucleotide sequence ID" value="NC_016943.1"/>
</dbReference>
<evidence type="ECO:0008006" key="4">
    <source>
        <dbReference type="Google" id="ProtNLM"/>
    </source>
</evidence>
<dbReference type="Proteomes" id="UP000007517">
    <property type="component" value="Chromosome"/>
</dbReference>
<protein>
    <recommendedName>
        <fullName evidence="4">TIGR02587 family membrane protein</fullName>
    </recommendedName>
</protein>
<dbReference type="InterPro" id="IPR013416">
    <property type="entry name" value="CHP02587_IM"/>
</dbReference>
<feature type="transmembrane region" description="Helical" evidence="1">
    <location>
        <begin position="44"/>
        <end position="64"/>
    </location>
</feature>
<dbReference type="InterPro" id="IPR024464">
    <property type="entry name" value="DUF2391"/>
</dbReference>
<evidence type="ECO:0000313" key="3">
    <source>
        <dbReference type="Proteomes" id="UP000007517"/>
    </source>
</evidence>
<organism evidence="2 3">
    <name type="scientific">Blastococcus saxobsidens (strain DD2)</name>
    <dbReference type="NCBI Taxonomy" id="1146883"/>
    <lineage>
        <taxon>Bacteria</taxon>
        <taxon>Bacillati</taxon>
        <taxon>Actinomycetota</taxon>
        <taxon>Actinomycetes</taxon>
        <taxon>Geodermatophilales</taxon>
        <taxon>Geodermatophilaceae</taxon>
        <taxon>Blastococcus</taxon>
    </lineage>
</organism>
<evidence type="ECO:0000313" key="2">
    <source>
        <dbReference type="EMBL" id="CCG02634.1"/>
    </source>
</evidence>
<feature type="transmembrane region" description="Helical" evidence="1">
    <location>
        <begin position="21"/>
        <end position="38"/>
    </location>
</feature>
<feature type="transmembrane region" description="Helical" evidence="1">
    <location>
        <begin position="212"/>
        <end position="234"/>
    </location>
</feature>
<sequence length="267" mass="27903">MPQPTDARQLVKGFGRGIGGALLFAMPLLMTMEVWRLGLAVDRYRVAALTVGTVLLVIGLARNLGGSGRSGWRASLVDAGVAFLAAALAAAVILTTLDVLDWLRDWRDAVSILLLAMLPAAVGASYARAQLGEGSAFPSKSGYGHELSLMVAGAVVFAANVAPTEEIVLLAATMTPWHTLVLVALSLALMHAFVYGVGFGGEEEYEGPVQSFATFTIVGYALALCVAAYLLWTLGRFEDIGLLMVVTESVVLALPASLGAAAARLIL</sequence>
<gene>
    <name evidence="2" type="ordered locus">BLASA_1714</name>
</gene>
<dbReference type="HOGENOM" id="CLU_082424_0_0_11"/>
<feature type="transmembrane region" description="Helical" evidence="1">
    <location>
        <begin position="177"/>
        <end position="200"/>
    </location>
</feature>
<feature type="transmembrane region" description="Helical" evidence="1">
    <location>
        <begin position="76"/>
        <end position="97"/>
    </location>
</feature>
<reference evidence="2 3" key="1">
    <citation type="journal article" date="2012" name="J. Bacteriol.">
        <title>Genome Sequence of Blastococcus saxobsidens DD2, a Stone-Inhabiting Bacterium.</title>
        <authorList>
            <person name="Chouaia B."/>
            <person name="Crotti E."/>
            <person name="Brusetti L."/>
            <person name="Daffonchio D."/>
            <person name="Essoussi I."/>
            <person name="Nouioui I."/>
            <person name="Sbissi I."/>
            <person name="Ghodhbane-Gtari F."/>
            <person name="Gtari M."/>
            <person name="Vacherie B."/>
            <person name="Barbe V."/>
            <person name="Medigue C."/>
            <person name="Gury J."/>
            <person name="Pujic P."/>
            <person name="Normand P."/>
        </authorList>
    </citation>
    <scope>NUCLEOTIDE SEQUENCE [LARGE SCALE GENOMIC DNA]</scope>
    <source>
        <strain evidence="2 3">DD2</strain>
    </source>
</reference>
<dbReference type="STRING" id="1146883.BLASA_1714"/>
<feature type="transmembrane region" description="Helical" evidence="1">
    <location>
        <begin position="240"/>
        <end position="266"/>
    </location>
</feature>
<keyword evidence="3" id="KW-1185">Reference proteome</keyword>
<feature type="transmembrane region" description="Helical" evidence="1">
    <location>
        <begin position="147"/>
        <end position="171"/>
    </location>
</feature>
<dbReference type="AlphaFoldDB" id="H6RN86"/>
<name>H6RN86_BLASD</name>
<accession>H6RN86</accession>
<feature type="transmembrane region" description="Helical" evidence="1">
    <location>
        <begin position="109"/>
        <end position="127"/>
    </location>
</feature>
<dbReference type="NCBIfam" id="TIGR02587">
    <property type="entry name" value="TIGR02587 family membrane protein"/>
    <property type="match status" value="1"/>
</dbReference>
<proteinExistence type="predicted"/>
<dbReference type="Pfam" id="PF09622">
    <property type="entry name" value="DUF2391"/>
    <property type="match status" value="1"/>
</dbReference>
<keyword evidence="1" id="KW-0812">Transmembrane</keyword>
<dbReference type="eggNOG" id="COG4711">
    <property type="taxonomic scope" value="Bacteria"/>
</dbReference>
<keyword evidence="1" id="KW-1133">Transmembrane helix</keyword>